<evidence type="ECO:0000256" key="4">
    <source>
        <dbReference type="ARBA" id="ARBA00022741"/>
    </source>
</evidence>
<evidence type="ECO:0000256" key="3">
    <source>
        <dbReference type="ARBA" id="ARBA00022695"/>
    </source>
</evidence>
<keyword evidence="3" id="KW-0548">Nucleotidyltransferase</keyword>
<evidence type="ECO:0000256" key="5">
    <source>
        <dbReference type="ARBA" id="ARBA00022840"/>
    </source>
</evidence>
<evidence type="ECO:0000259" key="8">
    <source>
        <dbReference type="Pfam" id="PF01467"/>
    </source>
</evidence>
<comment type="catalytic activity">
    <reaction evidence="7">
        <text>D-glycero-beta-D-manno-heptose 1-phosphate + ATP + H(+) = ADP-D-glycero-beta-D-manno-heptose + diphosphate</text>
        <dbReference type="Rhea" id="RHEA:27465"/>
        <dbReference type="ChEBI" id="CHEBI:15378"/>
        <dbReference type="ChEBI" id="CHEBI:30616"/>
        <dbReference type="ChEBI" id="CHEBI:33019"/>
        <dbReference type="ChEBI" id="CHEBI:59967"/>
        <dbReference type="ChEBI" id="CHEBI:61593"/>
        <dbReference type="EC" id="2.7.7.70"/>
    </reaction>
</comment>
<dbReference type="PANTHER" id="PTHR43793:SF2">
    <property type="entry name" value="BIFUNCTIONAL PROTEIN HLDE"/>
    <property type="match status" value="1"/>
</dbReference>
<name>A0A381PLT3_9ZZZZ</name>
<reference evidence="9" key="1">
    <citation type="submission" date="2018-05" db="EMBL/GenBank/DDBJ databases">
        <authorList>
            <person name="Lanie J.A."/>
            <person name="Ng W.-L."/>
            <person name="Kazmierczak K.M."/>
            <person name="Andrzejewski T.M."/>
            <person name="Davidsen T.M."/>
            <person name="Wayne K.J."/>
            <person name="Tettelin H."/>
            <person name="Glass J.I."/>
            <person name="Rusch D."/>
            <person name="Podicherti R."/>
            <person name="Tsui H.-C.T."/>
            <person name="Winkler M.E."/>
        </authorList>
    </citation>
    <scope>NUCLEOTIDE SEQUENCE</scope>
</reference>
<dbReference type="InterPro" id="IPR050385">
    <property type="entry name" value="Archaeal_FAD_synthase"/>
</dbReference>
<evidence type="ECO:0000256" key="1">
    <source>
        <dbReference type="ARBA" id="ARBA00012519"/>
    </source>
</evidence>
<dbReference type="EC" id="2.7.7.70" evidence="1"/>
<keyword evidence="4" id="KW-0547">Nucleotide-binding</keyword>
<evidence type="ECO:0000313" key="9">
    <source>
        <dbReference type="EMBL" id="SUZ67900.1"/>
    </source>
</evidence>
<organism evidence="9">
    <name type="scientific">marine metagenome</name>
    <dbReference type="NCBI Taxonomy" id="408172"/>
    <lineage>
        <taxon>unclassified sequences</taxon>
        <taxon>metagenomes</taxon>
        <taxon>ecological metagenomes</taxon>
    </lineage>
</organism>
<keyword evidence="6" id="KW-0119">Carbohydrate metabolism</keyword>
<dbReference type="NCBIfam" id="TIGR00125">
    <property type="entry name" value="cyt_tran_rel"/>
    <property type="match status" value="1"/>
</dbReference>
<dbReference type="Pfam" id="PF01467">
    <property type="entry name" value="CTP_transf_like"/>
    <property type="match status" value="1"/>
</dbReference>
<dbReference type="NCBIfam" id="TIGR02199">
    <property type="entry name" value="rfaE_dom_II"/>
    <property type="match status" value="1"/>
</dbReference>
<evidence type="ECO:0000256" key="7">
    <source>
        <dbReference type="ARBA" id="ARBA00047428"/>
    </source>
</evidence>
<dbReference type="InterPro" id="IPR011914">
    <property type="entry name" value="RfaE_dom_II"/>
</dbReference>
<dbReference type="Gene3D" id="3.40.50.620">
    <property type="entry name" value="HUPs"/>
    <property type="match status" value="1"/>
</dbReference>
<dbReference type="InterPro" id="IPR004821">
    <property type="entry name" value="Cyt_trans-like"/>
</dbReference>
<dbReference type="InterPro" id="IPR014729">
    <property type="entry name" value="Rossmann-like_a/b/a_fold"/>
</dbReference>
<dbReference type="GO" id="GO:0005975">
    <property type="term" value="P:carbohydrate metabolic process"/>
    <property type="evidence" value="ECO:0007669"/>
    <property type="project" value="InterPro"/>
</dbReference>
<proteinExistence type="predicted"/>
<accession>A0A381PLT3</accession>
<dbReference type="SUPFAM" id="SSF52374">
    <property type="entry name" value="Nucleotidylyl transferase"/>
    <property type="match status" value="1"/>
</dbReference>
<protein>
    <recommendedName>
        <fullName evidence="1">D-glycero-beta-D-manno-heptose 1-phosphate adenylyltransferase</fullName>
        <ecNumber evidence="1">2.7.7.70</ecNumber>
    </recommendedName>
</protein>
<keyword evidence="5" id="KW-0067">ATP-binding</keyword>
<feature type="domain" description="Cytidyltransferase-like" evidence="8">
    <location>
        <begin position="25"/>
        <end position="148"/>
    </location>
</feature>
<dbReference type="GO" id="GO:0016773">
    <property type="term" value="F:phosphotransferase activity, alcohol group as acceptor"/>
    <property type="evidence" value="ECO:0007669"/>
    <property type="project" value="InterPro"/>
</dbReference>
<dbReference type="GO" id="GO:0016779">
    <property type="term" value="F:nucleotidyltransferase activity"/>
    <property type="evidence" value="ECO:0007669"/>
    <property type="project" value="UniProtKB-KW"/>
</dbReference>
<dbReference type="EMBL" id="UINC01001025">
    <property type="protein sequence ID" value="SUZ67900.1"/>
    <property type="molecule type" value="Genomic_DNA"/>
</dbReference>
<dbReference type="GO" id="GO:0005524">
    <property type="term" value="F:ATP binding"/>
    <property type="evidence" value="ECO:0007669"/>
    <property type="project" value="UniProtKB-KW"/>
</dbReference>
<sequence length="164" mass="17752">MPIWTNTEAKLEISKLKSSGQKVVFTNGCFDILHKGHTTYLQSASKLGDTLIIGLNSDESVNSLKGPGRPINNETDRAEVLLSLDFVDAVVIFNEETPRELISELLPDVLVKGGDYNKNEIAGSSDVEANGGEVKILPFLKGYSTTNILKKRSGKGLTEEDSVG</sequence>
<gene>
    <name evidence="9" type="ORF">METZ01_LOCUS20754</name>
</gene>
<evidence type="ECO:0000256" key="6">
    <source>
        <dbReference type="ARBA" id="ARBA00023277"/>
    </source>
</evidence>
<evidence type="ECO:0000256" key="2">
    <source>
        <dbReference type="ARBA" id="ARBA00022679"/>
    </source>
</evidence>
<dbReference type="PANTHER" id="PTHR43793">
    <property type="entry name" value="FAD SYNTHASE"/>
    <property type="match status" value="1"/>
</dbReference>
<dbReference type="AlphaFoldDB" id="A0A381PLT3"/>
<keyword evidence="2" id="KW-0808">Transferase</keyword>